<dbReference type="Proteomes" id="UP000286288">
    <property type="component" value="Unassembled WGS sequence"/>
</dbReference>
<comment type="caution">
    <text evidence="1">The sequence shown here is derived from an EMBL/GenBank/DDBJ whole genome shotgun (WGS) entry which is preliminary data.</text>
</comment>
<evidence type="ECO:0000313" key="2">
    <source>
        <dbReference type="Proteomes" id="UP000286288"/>
    </source>
</evidence>
<name>A0A415ELY8_ENTCA</name>
<protein>
    <submittedName>
        <fullName evidence="1">Uncharacterized protein</fullName>
    </submittedName>
</protein>
<evidence type="ECO:0000313" key="1">
    <source>
        <dbReference type="EMBL" id="RHK03129.1"/>
    </source>
</evidence>
<dbReference type="AlphaFoldDB" id="A0A415ELY8"/>
<gene>
    <name evidence="1" type="ORF">DW084_17580</name>
</gene>
<feature type="non-terminal residue" evidence="1">
    <location>
        <position position="1"/>
    </location>
</feature>
<accession>A0A415ELY8</accession>
<proteinExistence type="predicted"/>
<reference evidence="1 2" key="1">
    <citation type="submission" date="2018-08" db="EMBL/GenBank/DDBJ databases">
        <title>A genome reference for cultivated species of the human gut microbiota.</title>
        <authorList>
            <person name="Zou Y."/>
            <person name="Xue W."/>
            <person name="Luo G."/>
        </authorList>
    </citation>
    <scope>NUCLEOTIDE SEQUENCE [LARGE SCALE GENOMIC DNA]</scope>
    <source>
        <strain evidence="1 2">AF48-16</strain>
    </source>
</reference>
<sequence length="110" mass="13062">LEEQFGFKEMEINYKLIFKSDIETDYKYTDRTERIEKITNNLLIYQKQSSDKVYVFDRSDLSTTGMALKFNSVKKDDILDGLLSRVTILTQSNFYQYLRKNVYAVKMSNL</sequence>
<organism evidence="1 2">
    <name type="scientific">Enterococcus casseliflavus</name>
    <name type="common">Enterococcus flavescens</name>
    <dbReference type="NCBI Taxonomy" id="37734"/>
    <lineage>
        <taxon>Bacteria</taxon>
        <taxon>Bacillati</taxon>
        <taxon>Bacillota</taxon>
        <taxon>Bacilli</taxon>
        <taxon>Lactobacillales</taxon>
        <taxon>Enterococcaceae</taxon>
        <taxon>Enterococcus</taxon>
    </lineage>
</organism>
<dbReference type="EMBL" id="QRMZ01000038">
    <property type="protein sequence ID" value="RHK03129.1"/>
    <property type="molecule type" value="Genomic_DNA"/>
</dbReference>